<dbReference type="Proteomes" id="UP000295706">
    <property type="component" value="Unassembled WGS sequence"/>
</dbReference>
<name>A0A4R4K1N7_9BACT</name>
<proteinExistence type="predicted"/>
<keyword evidence="2" id="KW-1185">Reference proteome</keyword>
<gene>
    <name evidence="1" type="ORF">EZE20_21050</name>
</gene>
<sequence>MKKIVNFILLLCLTFGIFEAYGENKPSNLFSTVVDYLCSVSYFSYYEDGNLAGFGSVSTYCDAYGNTTSQEIEIHRINEM</sequence>
<comment type="caution">
    <text evidence="1">The sequence shown here is derived from an EMBL/GenBank/DDBJ whole genome shotgun (WGS) entry which is preliminary data.</text>
</comment>
<dbReference type="EMBL" id="SMJU01000017">
    <property type="protein sequence ID" value="TDB60422.1"/>
    <property type="molecule type" value="Genomic_DNA"/>
</dbReference>
<organism evidence="1 2">
    <name type="scientific">Arundinibacter roseus</name>
    <dbReference type="NCBI Taxonomy" id="2070510"/>
    <lineage>
        <taxon>Bacteria</taxon>
        <taxon>Pseudomonadati</taxon>
        <taxon>Bacteroidota</taxon>
        <taxon>Cytophagia</taxon>
        <taxon>Cytophagales</taxon>
        <taxon>Spirosomataceae</taxon>
        <taxon>Arundinibacter</taxon>
    </lineage>
</organism>
<protein>
    <submittedName>
        <fullName evidence="1">Uncharacterized protein</fullName>
    </submittedName>
</protein>
<dbReference type="RefSeq" id="WP_132121455.1">
    <property type="nucleotide sequence ID" value="NZ_SMJU01000017.1"/>
</dbReference>
<dbReference type="AlphaFoldDB" id="A0A4R4K1N7"/>
<evidence type="ECO:0000313" key="2">
    <source>
        <dbReference type="Proteomes" id="UP000295706"/>
    </source>
</evidence>
<reference evidence="1 2" key="1">
    <citation type="submission" date="2019-02" db="EMBL/GenBank/DDBJ databases">
        <title>Arundinibacter roseus gen. nov., sp. nov., a new member of the family Cytophagaceae.</title>
        <authorList>
            <person name="Szuroczki S."/>
            <person name="Khayer B."/>
            <person name="Sproer C."/>
            <person name="Toumi M."/>
            <person name="Szabo A."/>
            <person name="Felfoldi T."/>
            <person name="Schumann P."/>
            <person name="Toth E."/>
        </authorList>
    </citation>
    <scope>NUCLEOTIDE SEQUENCE [LARGE SCALE GENOMIC DNA]</scope>
    <source>
        <strain evidence="1 2">DMA-k-7a</strain>
    </source>
</reference>
<accession>A0A4R4K1N7</accession>
<evidence type="ECO:0000313" key="1">
    <source>
        <dbReference type="EMBL" id="TDB60422.1"/>
    </source>
</evidence>